<gene>
    <name evidence="2" type="ORF">M595_3641</name>
</gene>
<evidence type="ECO:0000313" key="2">
    <source>
        <dbReference type="EMBL" id="ERT06395.1"/>
    </source>
</evidence>
<name>U7QH76_9CYAN</name>
<dbReference type="AlphaFoldDB" id="U7QH76"/>
<evidence type="ECO:0000313" key="3">
    <source>
        <dbReference type="Proteomes" id="UP000017127"/>
    </source>
</evidence>
<proteinExistence type="predicted"/>
<keyword evidence="1" id="KW-0472">Membrane</keyword>
<protein>
    <submittedName>
        <fullName evidence="2">Uncharacterized protein</fullName>
    </submittedName>
</protein>
<dbReference type="Proteomes" id="UP000017127">
    <property type="component" value="Unassembled WGS sequence"/>
</dbReference>
<accession>U7QH76</accession>
<feature type="transmembrane region" description="Helical" evidence="1">
    <location>
        <begin position="15"/>
        <end position="36"/>
    </location>
</feature>
<keyword evidence="1" id="KW-0812">Transmembrane</keyword>
<keyword evidence="1" id="KW-1133">Transmembrane helix</keyword>
<dbReference type="EMBL" id="AUZM01000037">
    <property type="protein sequence ID" value="ERT06395.1"/>
    <property type="molecule type" value="Genomic_DNA"/>
</dbReference>
<organism evidence="2 3">
    <name type="scientific">Lyngbya aestuarii BL J</name>
    <dbReference type="NCBI Taxonomy" id="1348334"/>
    <lineage>
        <taxon>Bacteria</taxon>
        <taxon>Bacillati</taxon>
        <taxon>Cyanobacteriota</taxon>
        <taxon>Cyanophyceae</taxon>
        <taxon>Oscillatoriophycideae</taxon>
        <taxon>Oscillatoriales</taxon>
        <taxon>Microcoleaceae</taxon>
        <taxon>Lyngbya</taxon>
    </lineage>
</organism>
<keyword evidence="3" id="KW-1185">Reference proteome</keyword>
<evidence type="ECO:0000256" key="1">
    <source>
        <dbReference type="SAM" id="Phobius"/>
    </source>
</evidence>
<sequence>MQALQNPLYMFNDQATIIGGIVQTICLLMIIAISVLKPWGRRKSTKT</sequence>
<reference evidence="2 3" key="1">
    <citation type="journal article" date="2013" name="Front. Microbiol.">
        <title>Comparative genomic analyses of the cyanobacterium, Lyngbya aestuarii BL J, a powerful hydrogen producer.</title>
        <authorList>
            <person name="Kothari A."/>
            <person name="Vaughn M."/>
            <person name="Garcia-Pichel F."/>
        </authorList>
    </citation>
    <scope>NUCLEOTIDE SEQUENCE [LARGE SCALE GENOMIC DNA]</scope>
    <source>
        <strain evidence="2 3">BL J</strain>
    </source>
</reference>
<comment type="caution">
    <text evidence="2">The sequence shown here is derived from an EMBL/GenBank/DDBJ whole genome shotgun (WGS) entry which is preliminary data.</text>
</comment>